<dbReference type="InterPro" id="IPR047803">
    <property type="entry name" value="DCD1A/B-like"/>
</dbReference>
<dbReference type="EMBL" id="CP016757">
    <property type="protein sequence ID" value="ANZ45981.1"/>
    <property type="molecule type" value="Genomic_DNA"/>
</dbReference>
<dbReference type="AlphaFoldDB" id="A0A1B2I7P6"/>
<dbReference type="NCBIfam" id="NF040521">
    <property type="entry name" value="C45_proenzyme"/>
    <property type="match status" value="1"/>
</dbReference>
<protein>
    <recommendedName>
        <fullName evidence="3">Peptidase C45</fullName>
    </recommendedName>
</protein>
<dbReference type="KEGG" id="cpor:BED41_13300"/>
<dbReference type="Proteomes" id="UP000093044">
    <property type="component" value="Chromosome"/>
</dbReference>
<dbReference type="InterPro" id="IPR047794">
    <property type="entry name" value="C45_proenzyme-like"/>
</dbReference>
<dbReference type="Gene3D" id="3.60.60.10">
    <property type="entry name" value="Penicillin V Acylase, Chain A"/>
    <property type="match status" value="1"/>
</dbReference>
<name>A0A1B2I7P6_9BACT</name>
<reference evidence="1" key="1">
    <citation type="submission" date="2016-08" db="EMBL/GenBank/DDBJ databases">
        <title>Complete genome of Cloacibacillus porcorum.</title>
        <authorList>
            <person name="Looft T."/>
            <person name="Bayles D.O."/>
            <person name="Alt D.P."/>
        </authorList>
    </citation>
    <scope>NUCLEOTIDE SEQUENCE [LARGE SCALE GENOMIC DNA]</scope>
    <source>
        <strain evidence="1">CL-84</strain>
    </source>
</reference>
<organism evidence="1 2">
    <name type="scientific">Cloacibacillus porcorum</name>
    <dbReference type="NCBI Taxonomy" id="1197717"/>
    <lineage>
        <taxon>Bacteria</taxon>
        <taxon>Thermotogati</taxon>
        <taxon>Synergistota</taxon>
        <taxon>Synergistia</taxon>
        <taxon>Synergistales</taxon>
        <taxon>Synergistaceae</taxon>
        <taxon>Cloacibacillus</taxon>
    </lineage>
</organism>
<dbReference type="PANTHER" id="PTHR35190:SF2">
    <property type="entry name" value="PROTEIN DCD1B"/>
    <property type="match status" value="1"/>
</dbReference>
<evidence type="ECO:0000313" key="2">
    <source>
        <dbReference type="Proteomes" id="UP000093044"/>
    </source>
</evidence>
<gene>
    <name evidence="1" type="ORF">BED41_13300</name>
</gene>
<proteinExistence type="predicted"/>
<sequence length="366" mass="41775">METFEKGSKIKKDKLNIIDLHGTWREMGRQYGALMAAELRDIYERAICGRIMKESADPQGLKQQAEKFYANYPYKFKEVLRGMSEGSDLTLEELKLVNALEVIAAMTIMPQQCSGIAVWGDYAEGPLVYGRNYDYLPWFKEFDEDIVLACFHPGDGSLAVATLGYAGEIYAVNGMNEKGIFLELNNGMPSGGALWYDSRVPAVTELFSFLLDCSTLDEIESCFQTTKANFAYIVGVADGQTARCFEWPVFEVKRRESHSRPGLTVLTNHFTEFSWGLPRPDDKTYWMTRTRRQNLLTLAKHFKGTINEKVMMDIMDSKIEELGATTELTLYQMVVVPERYELWFKIPGAQEWTPIDMKEILKPREG</sequence>
<dbReference type="RefSeq" id="WP_066747288.1">
    <property type="nucleotide sequence ID" value="NZ_CP016757.1"/>
</dbReference>
<dbReference type="STRING" id="1197717.BED41_13300"/>
<keyword evidence="2" id="KW-1185">Reference proteome</keyword>
<dbReference type="PANTHER" id="PTHR35190">
    <property type="entry name" value="PROTEIN DCD1B"/>
    <property type="match status" value="1"/>
</dbReference>
<evidence type="ECO:0000313" key="1">
    <source>
        <dbReference type="EMBL" id="ANZ45981.1"/>
    </source>
</evidence>
<dbReference type="OrthoDB" id="8617387at2"/>
<dbReference type="GeneID" id="83058823"/>
<accession>A0A1B2I7P6</accession>
<evidence type="ECO:0008006" key="3">
    <source>
        <dbReference type="Google" id="ProtNLM"/>
    </source>
</evidence>